<dbReference type="STRING" id="1817863.A2Y62_09465"/>
<dbReference type="EMBL" id="MFGW01000154">
    <property type="protein sequence ID" value="OGF63692.1"/>
    <property type="molecule type" value="Genomic_DNA"/>
</dbReference>
<name>A0A1F5VJT4_9BACT</name>
<dbReference type="SUPFAM" id="SSF52490">
    <property type="entry name" value="Tubulin nucleotide-binding domain-like"/>
    <property type="match status" value="1"/>
</dbReference>
<dbReference type="Gene3D" id="3.40.50.1440">
    <property type="entry name" value="Tubulin/FtsZ, GTPase domain"/>
    <property type="match status" value="1"/>
</dbReference>
<protein>
    <submittedName>
        <fullName evidence="1">Uncharacterized protein</fullName>
    </submittedName>
</protein>
<evidence type="ECO:0000313" key="1">
    <source>
        <dbReference type="EMBL" id="OGF63692.1"/>
    </source>
</evidence>
<evidence type="ECO:0000313" key="2">
    <source>
        <dbReference type="Proteomes" id="UP000178943"/>
    </source>
</evidence>
<sequence>MSYTLKKTTVIGIGGTGIHAMLFMKQKLLKTCGEIPPMIKFLGIDTADKDALETKDGVIELSEGEFLKIEVKNPASLIRTNKEVKEWIPDDIPKFALTSGAKQVRALGRLALFANSSRLEAKLQGLLSSIRDYRIERVSKYELFSENIMVNIVCSLAGGTGAGCFLDVAMLIRENLKTTDKLMGYFLLPDIFTTKPATENVEPNAYAAIKEINYFFSSGSRHRYMLGGKERCIEGGLFNGVYLINKLNKRSVEYSNIKDLEEFLGLGLFLHSSATGKAAADVVDNLEAQLLGKKYYGMPTVFCSFGVSEVEYRGDWYAELFAKKIALNVVQKIFMGGEVADGEKFTRDFVKRIGIEEHEADDVIDAILVPGALKKFPFPPDYSKDVIGPSLARRDSFLNEIRQDVKNLAKTNIAQLKADKVKMLEQEIDSRLSMIHGLEFTKNFLRILVGILSEYKEEMSKERNDKIKLQEDMKFRFDQARSEVEQASRALFGARAKMATAFELYKRLVDKEAETIIEIERRERAIEFFAYMIDVSDKWFFRLEGFGKYCSVLTQDLVHDIEHMEKEGKKVKPFVEELKIALLEKELPYVEPADFIKWLKDAKQINVMEFAEMGLDEMELVLVEFGCSHEKAKDIMGKRVDEVLKGMSQSEKMKYITLLDSMASPLWQYDQGMICGDKKTENIYLFGVEDPDDTVFVPEDIKVAIATPYEPSLVGTGDPAKVICLKVEAAVPAFVVSNISRYREKYMNIHKPFSYHIHKEWEKQLPDLFPGAEQEEARRYWSLGLATVYNLIAKKGEYYYIRSEKKGERTKSYQLKLGQGRVESMKAFFADAELVQETKGAIERITEKEGTKKIIDELTSYGRDIETKASKQTEEIRKQIELELQDIEDYVNSLLSL</sequence>
<dbReference type="InterPro" id="IPR036525">
    <property type="entry name" value="Tubulin/FtsZ_GTPase_sf"/>
</dbReference>
<dbReference type="Proteomes" id="UP000178943">
    <property type="component" value="Unassembled WGS sequence"/>
</dbReference>
<dbReference type="Pfam" id="PF13809">
    <property type="entry name" value="Tubulin_2"/>
    <property type="match status" value="1"/>
</dbReference>
<accession>A0A1F5VJT4</accession>
<reference evidence="1 2" key="1">
    <citation type="journal article" date="2016" name="Nat. Commun.">
        <title>Thousands of microbial genomes shed light on interconnected biogeochemical processes in an aquifer system.</title>
        <authorList>
            <person name="Anantharaman K."/>
            <person name="Brown C.T."/>
            <person name="Hug L.A."/>
            <person name="Sharon I."/>
            <person name="Castelle C.J."/>
            <person name="Probst A.J."/>
            <person name="Thomas B.C."/>
            <person name="Singh A."/>
            <person name="Wilkins M.J."/>
            <person name="Karaoz U."/>
            <person name="Brodie E.L."/>
            <person name="Williams K.H."/>
            <person name="Hubbard S.S."/>
            <person name="Banfield J.F."/>
        </authorList>
    </citation>
    <scope>NUCLEOTIDE SEQUENCE [LARGE SCALE GENOMIC DNA]</scope>
</reference>
<organism evidence="1 2">
    <name type="scientific">Candidatus Fischerbacteria bacterium RBG_13_37_8</name>
    <dbReference type="NCBI Taxonomy" id="1817863"/>
    <lineage>
        <taxon>Bacteria</taxon>
        <taxon>Candidatus Fischeribacteriota</taxon>
    </lineage>
</organism>
<dbReference type="InterPro" id="IPR025904">
    <property type="entry name" value="Tubulin-like"/>
</dbReference>
<dbReference type="AlphaFoldDB" id="A0A1F5VJT4"/>
<comment type="caution">
    <text evidence="1">The sequence shown here is derived from an EMBL/GenBank/DDBJ whole genome shotgun (WGS) entry which is preliminary data.</text>
</comment>
<gene>
    <name evidence="1" type="ORF">A2Y62_09465</name>
</gene>
<proteinExistence type="predicted"/>